<comment type="caution">
    <text evidence="2">The sequence shown here is derived from an EMBL/GenBank/DDBJ whole genome shotgun (WGS) entry which is preliminary data.</text>
</comment>
<feature type="region of interest" description="Disordered" evidence="1">
    <location>
        <begin position="109"/>
        <end position="155"/>
    </location>
</feature>
<feature type="non-terminal residue" evidence="2">
    <location>
        <position position="1"/>
    </location>
</feature>
<evidence type="ECO:0000313" key="3">
    <source>
        <dbReference type="Proteomes" id="UP001189429"/>
    </source>
</evidence>
<evidence type="ECO:0000313" key="2">
    <source>
        <dbReference type="EMBL" id="CAK0910935.1"/>
    </source>
</evidence>
<dbReference type="EMBL" id="CAUYUJ010022494">
    <property type="protein sequence ID" value="CAK0910935.1"/>
    <property type="molecule type" value="Genomic_DNA"/>
</dbReference>
<dbReference type="Proteomes" id="UP001189429">
    <property type="component" value="Unassembled WGS sequence"/>
</dbReference>
<keyword evidence="3" id="KW-1185">Reference proteome</keyword>
<accession>A0ABN9YDQ4</accession>
<evidence type="ECO:0000256" key="1">
    <source>
        <dbReference type="SAM" id="MobiDB-lite"/>
    </source>
</evidence>
<gene>
    <name evidence="2" type="ORF">PCOR1329_LOCUS84968</name>
</gene>
<name>A0ABN9YDQ4_9DINO</name>
<feature type="non-terminal residue" evidence="2">
    <location>
        <position position="258"/>
    </location>
</feature>
<organism evidence="2 3">
    <name type="scientific">Prorocentrum cordatum</name>
    <dbReference type="NCBI Taxonomy" id="2364126"/>
    <lineage>
        <taxon>Eukaryota</taxon>
        <taxon>Sar</taxon>
        <taxon>Alveolata</taxon>
        <taxon>Dinophyceae</taxon>
        <taxon>Prorocentrales</taxon>
        <taxon>Prorocentraceae</taxon>
        <taxon>Prorocentrum</taxon>
    </lineage>
</organism>
<reference evidence="2" key="1">
    <citation type="submission" date="2023-10" db="EMBL/GenBank/DDBJ databases">
        <authorList>
            <person name="Chen Y."/>
            <person name="Shah S."/>
            <person name="Dougan E. K."/>
            <person name="Thang M."/>
            <person name="Chan C."/>
        </authorList>
    </citation>
    <scope>NUCLEOTIDE SEQUENCE [LARGE SCALE GENOMIC DNA]</scope>
</reference>
<protein>
    <submittedName>
        <fullName evidence="2">Uncharacterized protein</fullName>
    </submittedName>
</protein>
<proteinExistence type="predicted"/>
<sequence>AVIGAAAELVAVLGGSTLAKGAADDVLRRLKDWFVCNRAAVHPAPASEHESDNSGFVSLVTDSDRYYLAPNEKINENTVDMEIEEPLEMGGSVSGPTIFDVTGDVEDEFRSECPGVSSGTSRNSSEDSFDADGEGYGFPEAQEHPMGAGKGKAQELATPMSAVPCALQDDGASTSARSQQSVRKPFFVDQLAHSIVKRSLPLEYKHFNVEAVGRDLIIAYLESRDASHARIFYGLEVSLLKAARRHLRLSQAPELLPR</sequence>